<reference evidence="2 3" key="1">
    <citation type="submission" date="2018-06" db="EMBL/GenBank/DDBJ databases">
        <authorList>
            <consortium name="Pathogen Informatics"/>
            <person name="Doyle S."/>
        </authorList>
    </citation>
    <scope>NUCLEOTIDE SEQUENCE [LARGE SCALE GENOMIC DNA]</scope>
    <source>
        <strain evidence="2 3">NCTC12420</strain>
    </source>
</reference>
<keyword evidence="1" id="KW-0812">Transmembrane</keyword>
<organism evidence="2 3">
    <name type="scientific">Salmonella enterica subsp. indica</name>
    <dbReference type="NCBI Taxonomy" id="59207"/>
    <lineage>
        <taxon>Bacteria</taxon>
        <taxon>Pseudomonadati</taxon>
        <taxon>Pseudomonadota</taxon>
        <taxon>Gammaproteobacteria</taxon>
        <taxon>Enterobacterales</taxon>
        <taxon>Enterobacteriaceae</taxon>
        <taxon>Salmonella</taxon>
    </lineage>
</organism>
<keyword evidence="1" id="KW-0472">Membrane</keyword>
<evidence type="ECO:0000256" key="1">
    <source>
        <dbReference type="SAM" id="Phobius"/>
    </source>
</evidence>
<gene>
    <name evidence="2" type="ORF">NCTC12420_02022</name>
</gene>
<dbReference type="EMBL" id="UGYB01000001">
    <property type="protein sequence ID" value="SUI02269.1"/>
    <property type="molecule type" value="Genomic_DNA"/>
</dbReference>
<dbReference type="AlphaFoldDB" id="A0A379XP62"/>
<accession>A0A379XP62</accession>
<evidence type="ECO:0000313" key="3">
    <source>
        <dbReference type="Proteomes" id="UP000254220"/>
    </source>
</evidence>
<name>A0A379XP62_SALER</name>
<dbReference type="Proteomes" id="UP000254220">
    <property type="component" value="Unassembled WGS sequence"/>
</dbReference>
<evidence type="ECO:0000313" key="2">
    <source>
        <dbReference type="EMBL" id="SUI02269.1"/>
    </source>
</evidence>
<protein>
    <submittedName>
        <fullName evidence="2">Membrane protein</fullName>
    </submittedName>
</protein>
<sequence length="265" mass="29658">MVNIPFIGINIANILSGIKGQISYNLICHIDREYNVVDDKPMKIGWVFYFSYIFVAIIFHLFMSLCYCLSLDMAEAHAVVFLLEPGTISLLFLLLPARRFRTRLWATLSSILITLGFNQWHLVAGNKELVLCLQAACFTAFLAMTSVKKYGWIISASLFLVCAAGVIRQCWLEQTFNAADIYIVDDGRGCGASGHCFQSIAAKGRGLAAKRQALFSSEEYVNIYYSYPEGIPAVNFDGMKNEFAQYLLCHGELKSVECESKITCD</sequence>
<feature type="transmembrane region" description="Helical" evidence="1">
    <location>
        <begin position="76"/>
        <end position="97"/>
    </location>
</feature>
<feature type="transmembrane region" description="Helical" evidence="1">
    <location>
        <begin position="46"/>
        <end position="69"/>
    </location>
</feature>
<keyword evidence="1" id="KW-1133">Transmembrane helix</keyword>
<feature type="transmembrane region" description="Helical" evidence="1">
    <location>
        <begin position="103"/>
        <end position="122"/>
    </location>
</feature>
<proteinExistence type="predicted"/>
<feature type="transmembrane region" description="Helical" evidence="1">
    <location>
        <begin position="150"/>
        <end position="167"/>
    </location>
</feature>